<dbReference type="SUPFAM" id="SSF54523">
    <property type="entry name" value="Pili subunits"/>
    <property type="match status" value="1"/>
</dbReference>
<name>A0A7Z0PG05_9FUSO</name>
<keyword evidence="3" id="KW-1134">Transmembrane beta strand</keyword>
<dbReference type="InterPro" id="IPR045584">
    <property type="entry name" value="Pilin-like"/>
</dbReference>
<keyword evidence="6" id="KW-0472">Membrane</keyword>
<evidence type="ECO:0000259" key="8">
    <source>
        <dbReference type="Pfam" id="PF03895"/>
    </source>
</evidence>
<dbReference type="EMBL" id="JABMKT010000125">
    <property type="protein sequence ID" value="NYV28539.1"/>
    <property type="molecule type" value="Genomic_DNA"/>
</dbReference>
<keyword evidence="5" id="KW-0732">Signal</keyword>
<evidence type="ECO:0000256" key="6">
    <source>
        <dbReference type="ARBA" id="ARBA00023136"/>
    </source>
</evidence>
<sequence length="92" mass="9663">GVASAVAMANLPQVSNIAGHRHNIAGSYGYYNGEHAFALGLSGLNETGNLVYKASGSLNTKGHVALGAGLGYQFDKLESRRKDMLTLQRNGN</sequence>
<comment type="subcellular location">
    <subcellularLocation>
        <location evidence="2">Cell outer membrane</location>
    </subcellularLocation>
    <subcellularLocation>
        <location evidence="1">Cell surface</location>
    </subcellularLocation>
</comment>
<keyword evidence="7" id="KW-0998">Cell outer membrane</keyword>
<evidence type="ECO:0000256" key="4">
    <source>
        <dbReference type="ARBA" id="ARBA00022692"/>
    </source>
</evidence>
<protein>
    <submittedName>
        <fullName evidence="9">YadA-like family protein</fullName>
    </submittedName>
</protein>
<feature type="domain" description="Trimeric autotransporter adhesin YadA-like C-terminal membrane anchor" evidence="8">
    <location>
        <begin position="19"/>
        <end position="74"/>
    </location>
</feature>
<evidence type="ECO:0000256" key="1">
    <source>
        <dbReference type="ARBA" id="ARBA00004241"/>
    </source>
</evidence>
<keyword evidence="10" id="KW-1185">Reference proteome</keyword>
<evidence type="ECO:0000313" key="9">
    <source>
        <dbReference type="EMBL" id="NYV28539.1"/>
    </source>
</evidence>
<dbReference type="AlphaFoldDB" id="A0A7Z0PG05"/>
<organism evidence="9 10">
    <name type="scientific">Streptobacillus felis</name>
    <dbReference type="NCBI Taxonomy" id="1384509"/>
    <lineage>
        <taxon>Bacteria</taxon>
        <taxon>Fusobacteriati</taxon>
        <taxon>Fusobacteriota</taxon>
        <taxon>Fusobacteriia</taxon>
        <taxon>Fusobacteriales</taxon>
        <taxon>Leptotrichiaceae</taxon>
        <taxon>Streptobacillus</taxon>
    </lineage>
</organism>
<feature type="non-terminal residue" evidence="9">
    <location>
        <position position="92"/>
    </location>
</feature>
<evidence type="ECO:0000313" key="10">
    <source>
        <dbReference type="Proteomes" id="UP000526184"/>
    </source>
</evidence>
<evidence type="ECO:0000256" key="2">
    <source>
        <dbReference type="ARBA" id="ARBA00004442"/>
    </source>
</evidence>
<evidence type="ECO:0000256" key="5">
    <source>
        <dbReference type="ARBA" id="ARBA00022729"/>
    </source>
</evidence>
<accession>A0A7Z0PG05</accession>
<comment type="caution">
    <text evidence="9">The sequence shown here is derived from an EMBL/GenBank/DDBJ whole genome shotgun (WGS) entry which is preliminary data.</text>
</comment>
<dbReference type="Pfam" id="PF03895">
    <property type="entry name" value="YadA_anchor"/>
    <property type="match status" value="1"/>
</dbReference>
<evidence type="ECO:0000256" key="7">
    <source>
        <dbReference type="ARBA" id="ARBA00023237"/>
    </source>
</evidence>
<evidence type="ECO:0000256" key="3">
    <source>
        <dbReference type="ARBA" id="ARBA00022452"/>
    </source>
</evidence>
<proteinExistence type="predicted"/>
<dbReference type="Proteomes" id="UP000526184">
    <property type="component" value="Unassembled WGS sequence"/>
</dbReference>
<feature type="non-terminal residue" evidence="9">
    <location>
        <position position="1"/>
    </location>
</feature>
<dbReference type="Gene3D" id="3.30.1300.30">
    <property type="entry name" value="GSPII I/J protein-like"/>
    <property type="match status" value="1"/>
</dbReference>
<gene>
    <name evidence="9" type="ORF">HP397_06975</name>
</gene>
<dbReference type="GO" id="GO:0009279">
    <property type="term" value="C:cell outer membrane"/>
    <property type="evidence" value="ECO:0007669"/>
    <property type="project" value="UniProtKB-SubCell"/>
</dbReference>
<dbReference type="GO" id="GO:0009986">
    <property type="term" value="C:cell surface"/>
    <property type="evidence" value="ECO:0007669"/>
    <property type="project" value="UniProtKB-SubCell"/>
</dbReference>
<dbReference type="InterPro" id="IPR005594">
    <property type="entry name" value="YadA_C"/>
</dbReference>
<reference evidence="9 10" key="1">
    <citation type="submission" date="2020-05" db="EMBL/GenBank/DDBJ databases">
        <title>Streptobacillus felis strain LHL191014123.</title>
        <authorList>
            <person name="Fawzy A."/>
            <person name="Rau J."/>
            <person name="Risse K."/>
            <person name="Schauerte N."/>
            <person name="Geiger C."/>
            <person name="Blom J."/>
            <person name="Imirzalioglu C."/>
            <person name="Falgenhauer J."/>
            <person name="Bach A."/>
            <person name="Herden C."/>
            <person name="Eisenberg T."/>
        </authorList>
    </citation>
    <scope>NUCLEOTIDE SEQUENCE [LARGE SCALE GENOMIC DNA]</scope>
    <source>
        <strain evidence="9 10">LHL191014123</strain>
    </source>
</reference>
<keyword evidence="4" id="KW-0812">Transmembrane</keyword>